<keyword evidence="2" id="KW-1185">Reference proteome</keyword>
<proteinExistence type="predicted"/>
<dbReference type="Gramene" id="RZC74633">
    <property type="protein sequence ID" value="RZC74633"/>
    <property type="gene ID" value="C5167_050114"/>
</dbReference>
<name>A0A4Y7KMQ8_PAPSO</name>
<dbReference type="EMBL" id="CM010722">
    <property type="protein sequence ID" value="RZC74633.1"/>
    <property type="molecule type" value="Genomic_DNA"/>
</dbReference>
<evidence type="ECO:0000313" key="2">
    <source>
        <dbReference type="Proteomes" id="UP000316621"/>
    </source>
</evidence>
<sequence>MYSLMHLLSHSSKHSSSAVLQQAPVASYQVQGPIFLTKYLFTWNAAVYALVLIRTNVILARSRSLANSIASEALHDDICRLVAISQKEYCTKGCGFTGLTFKYLRGYSTKKVVATNLSISQLLQNSWLS</sequence>
<gene>
    <name evidence="1" type="ORF">C5167_050114</name>
</gene>
<protein>
    <submittedName>
        <fullName evidence="1">Uncharacterized protein</fullName>
    </submittedName>
</protein>
<accession>A0A4Y7KMQ8</accession>
<reference evidence="1 2" key="1">
    <citation type="journal article" date="2018" name="Science">
        <title>The opium poppy genome and morphinan production.</title>
        <authorList>
            <person name="Guo L."/>
            <person name="Winzer T."/>
            <person name="Yang X."/>
            <person name="Li Y."/>
            <person name="Ning Z."/>
            <person name="He Z."/>
            <person name="Teodor R."/>
            <person name="Lu Y."/>
            <person name="Bowser T.A."/>
            <person name="Graham I.A."/>
            <person name="Ye K."/>
        </authorList>
    </citation>
    <scope>NUCLEOTIDE SEQUENCE [LARGE SCALE GENOMIC DNA]</scope>
    <source>
        <strain evidence="2">cv. HN1</strain>
        <tissue evidence="1">Leaves</tissue>
    </source>
</reference>
<evidence type="ECO:0000313" key="1">
    <source>
        <dbReference type="EMBL" id="RZC74633.1"/>
    </source>
</evidence>
<organism evidence="1 2">
    <name type="scientific">Papaver somniferum</name>
    <name type="common">Opium poppy</name>
    <dbReference type="NCBI Taxonomy" id="3469"/>
    <lineage>
        <taxon>Eukaryota</taxon>
        <taxon>Viridiplantae</taxon>
        <taxon>Streptophyta</taxon>
        <taxon>Embryophyta</taxon>
        <taxon>Tracheophyta</taxon>
        <taxon>Spermatophyta</taxon>
        <taxon>Magnoliopsida</taxon>
        <taxon>Ranunculales</taxon>
        <taxon>Papaveraceae</taxon>
        <taxon>Papaveroideae</taxon>
        <taxon>Papaver</taxon>
    </lineage>
</organism>
<dbReference type="Proteomes" id="UP000316621">
    <property type="component" value="Chromosome 8"/>
</dbReference>
<dbReference type="AlphaFoldDB" id="A0A4Y7KMQ8"/>